<dbReference type="HOGENOM" id="CLU_006072_2_1_1"/>
<keyword evidence="5 10" id="KW-0378">Hydrolase</keyword>
<dbReference type="eggNOG" id="KOG1426">
    <property type="taxonomic scope" value="Eukaryota"/>
</dbReference>
<comment type="similarity">
    <text evidence="1">Belongs to the peptidase C2 family.</text>
</comment>
<dbReference type="PRINTS" id="PR00704">
    <property type="entry name" value="CALPAIN"/>
</dbReference>
<evidence type="ECO:0000256" key="7">
    <source>
        <dbReference type="ARBA" id="ARBA00022833"/>
    </source>
</evidence>
<dbReference type="InterPro" id="IPR000433">
    <property type="entry name" value="Znf_ZZ"/>
</dbReference>
<dbReference type="Gene3D" id="3.90.70.10">
    <property type="entry name" value="Cysteine proteinases"/>
    <property type="match status" value="1"/>
</dbReference>
<evidence type="ECO:0000259" key="12">
    <source>
        <dbReference type="PROSITE" id="PS50135"/>
    </source>
</evidence>
<dbReference type="PANTHER" id="PTHR10183">
    <property type="entry name" value="CALPAIN"/>
    <property type="match status" value="1"/>
</dbReference>
<evidence type="ECO:0000256" key="2">
    <source>
        <dbReference type="ARBA" id="ARBA00022670"/>
    </source>
</evidence>
<feature type="domain" description="ZZ-type" evidence="12">
    <location>
        <begin position="707"/>
        <end position="761"/>
    </location>
</feature>
<dbReference type="SUPFAM" id="SSF54001">
    <property type="entry name" value="Cysteine proteinases"/>
    <property type="match status" value="1"/>
</dbReference>
<keyword evidence="3" id="KW-0479">Metal-binding</keyword>
<dbReference type="OMA" id="EDCEDAN"/>
<dbReference type="GO" id="GO:0008270">
    <property type="term" value="F:zinc ion binding"/>
    <property type="evidence" value="ECO:0007669"/>
    <property type="project" value="UniProtKB-KW"/>
</dbReference>
<keyword evidence="4 9" id="KW-0863">Zinc-finger</keyword>
<evidence type="ECO:0000256" key="10">
    <source>
        <dbReference type="PROSITE-ProRule" id="PRU00239"/>
    </source>
</evidence>
<dbReference type="GO" id="GO:0004198">
    <property type="term" value="F:calcium-dependent cysteine-type endopeptidase activity"/>
    <property type="evidence" value="ECO:0007669"/>
    <property type="project" value="InterPro"/>
</dbReference>
<comment type="caution">
    <text evidence="14">The sequence shown here is derived from an EMBL/GenBank/DDBJ whole genome shotgun (WGS) entry which is preliminary data.</text>
</comment>
<protein>
    <recommendedName>
        <fullName evidence="16">Cysteine proteinase</fullName>
    </recommendedName>
</protein>
<feature type="active site" evidence="8 10">
    <location>
        <position position="304"/>
    </location>
</feature>
<feature type="compositionally biased region" description="Polar residues" evidence="11">
    <location>
        <begin position="1"/>
        <end position="11"/>
    </location>
</feature>
<keyword evidence="7" id="KW-0862">Zinc</keyword>
<reference evidence="14 15" key="1">
    <citation type="journal article" date="2011" name="PLoS Pathog.">
        <title>Endophytic Life Strategies Decoded by Genome and Transcriptome Analyses of the Mutualistic Root Symbiont Piriformospora indica.</title>
        <authorList>
            <person name="Zuccaro A."/>
            <person name="Lahrmann U."/>
            <person name="Guldener U."/>
            <person name="Langen G."/>
            <person name="Pfiffi S."/>
            <person name="Biedenkopf D."/>
            <person name="Wong P."/>
            <person name="Samans B."/>
            <person name="Grimm C."/>
            <person name="Basiewicz M."/>
            <person name="Murat C."/>
            <person name="Martin F."/>
            <person name="Kogel K.H."/>
        </authorList>
    </citation>
    <scope>NUCLEOTIDE SEQUENCE [LARGE SCALE GENOMIC DNA]</scope>
    <source>
        <strain evidence="14 15">DSM 11827</strain>
    </source>
</reference>
<feature type="domain" description="Calpain catalytic" evidence="13">
    <location>
        <begin position="95"/>
        <end position="342"/>
    </location>
</feature>
<dbReference type="EMBL" id="CAFZ01000064">
    <property type="protein sequence ID" value="CCA69805.1"/>
    <property type="molecule type" value="Genomic_DNA"/>
</dbReference>
<sequence>MPRPDTTAQHDTATNAAGGGRKANKKAIDAAKRKTEKTFKQSQISVGLLFTSELQAAVKRCSRKVQHIAKHCRARDSKFRDPEFDLENDERLCLQGALGDCYFISALANVVTITGLLEQICVAQEPVVGVYGFIFFRDGAWVDVIIDDQLFVSFPEYESLSQEARAQGTVDEYNIRVRKGNKVLYFAKSMTEGETWVPLIEKAYAKLHGNYHYIVGGFANEAIEDLTGAVCSRTSINYILDPNKFWNELVATAGRTRLYGCFLRGDDQSASDVHDSEYGLIASHAYTVLKAVEYKGKRFVLVQNPWGSGEWKGRWSDGSNEWTAEWKPVLKMLKHEVNGEDGASTVPDFSTTWASSDIWLQMGGLGPLHPWTWGNISYTISVPEATPAVIVLRQLDTRYFRDISCSLLYTMEFVLFRKGSNEPLAVSPRAHAIDRSQSVEVDLKAGEYVVHVRLDSLVRRDVDYFEKQMSNWDAQVLKRVLAQRAIAYSKASNSTSEWNDTIPTSLRSLAGQDLTSLEILKVEKKRREQAKRMEELAGQEYEEGGEEEEGGDEYEEEANEEGDAEAKAEAEDDNQVVHQGISCDNCRASPISGTRYSCNSEEHPNYDLCQDCFGDCDHDPEHEMIIIPVPRGEKPVHKGIYCSNCGYIVKGTQYNCLSEDCEDANLCEECFGKGEHDQTHEMWMMPLPQSSTEDDDGVGFETDRPVHPGIQCNSCGMVPVVGPRFKCMDPKCTEYDLCEDCFARGVHPSDHRMLRLDDPNEALHLNPAAAAEGSTLVLGLRVNTRKGAAAVLGGQLKHGSLK</sequence>
<dbReference type="InterPro" id="IPR001300">
    <property type="entry name" value="Peptidase_C2_calpain_cat"/>
</dbReference>
<evidence type="ECO:0000256" key="6">
    <source>
        <dbReference type="ARBA" id="ARBA00022807"/>
    </source>
</evidence>
<dbReference type="SMART" id="SM00230">
    <property type="entry name" value="CysPc"/>
    <property type="match status" value="1"/>
</dbReference>
<evidence type="ECO:0000259" key="13">
    <source>
        <dbReference type="PROSITE" id="PS50203"/>
    </source>
</evidence>
<evidence type="ECO:0000256" key="3">
    <source>
        <dbReference type="ARBA" id="ARBA00022723"/>
    </source>
</evidence>
<proteinExistence type="inferred from homology"/>
<keyword evidence="15" id="KW-1185">Reference proteome</keyword>
<keyword evidence="2 10" id="KW-0645">Protease</keyword>
<organism evidence="14 15">
    <name type="scientific">Serendipita indica (strain DSM 11827)</name>
    <name type="common">Root endophyte fungus</name>
    <name type="synonym">Piriformospora indica</name>
    <dbReference type="NCBI Taxonomy" id="1109443"/>
    <lineage>
        <taxon>Eukaryota</taxon>
        <taxon>Fungi</taxon>
        <taxon>Dikarya</taxon>
        <taxon>Basidiomycota</taxon>
        <taxon>Agaricomycotina</taxon>
        <taxon>Agaricomycetes</taxon>
        <taxon>Sebacinales</taxon>
        <taxon>Serendipitaceae</taxon>
        <taxon>Serendipita</taxon>
    </lineage>
</organism>
<evidence type="ECO:0000313" key="15">
    <source>
        <dbReference type="Proteomes" id="UP000007148"/>
    </source>
</evidence>
<feature type="domain" description="ZZ-type" evidence="12">
    <location>
        <begin position="578"/>
        <end position="632"/>
    </location>
</feature>
<evidence type="ECO:0000256" key="8">
    <source>
        <dbReference type="PIRSR" id="PIRSR622684-1"/>
    </source>
</evidence>
<keyword evidence="6 10" id="KW-0788">Thiol protease</keyword>
<dbReference type="GO" id="GO:0006508">
    <property type="term" value="P:proteolysis"/>
    <property type="evidence" value="ECO:0007669"/>
    <property type="project" value="UniProtKB-KW"/>
</dbReference>
<dbReference type="CDD" id="cd02340">
    <property type="entry name" value="ZZ_NBR1_like"/>
    <property type="match status" value="1"/>
</dbReference>
<dbReference type="InterPro" id="IPR022684">
    <property type="entry name" value="Calpain_cysteine_protease"/>
</dbReference>
<dbReference type="STRING" id="1109443.G4TER6"/>
<dbReference type="Pfam" id="PF00648">
    <property type="entry name" value="Peptidase_C2"/>
    <property type="match status" value="1"/>
</dbReference>
<name>G4TER6_SERID</name>
<gene>
    <name evidence="14" type="ORF">PIIN_03746</name>
</gene>
<dbReference type="Proteomes" id="UP000007148">
    <property type="component" value="Unassembled WGS sequence"/>
</dbReference>
<dbReference type="PANTHER" id="PTHR10183:SF379">
    <property type="entry name" value="CALPAIN-5"/>
    <property type="match status" value="1"/>
</dbReference>
<accession>G4TER6</accession>
<dbReference type="eggNOG" id="KOG0045">
    <property type="taxonomic scope" value="Eukaryota"/>
</dbReference>
<dbReference type="InterPro" id="IPR038765">
    <property type="entry name" value="Papain-like_cys_pep_sf"/>
</dbReference>
<dbReference type="PROSITE" id="PS50135">
    <property type="entry name" value="ZF_ZZ_2"/>
    <property type="match status" value="2"/>
</dbReference>
<dbReference type="OrthoDB" id="424753at2759"/>
<dbReference type="Gene3D" id="3.30.60.90">
    <property type="match status" value="3"/>
</dbReference>
<dbReference type="InterPro" id="IPR043145">
    <property type="entry name" value="Znf_ZZ_sf"/>
</dbReference>
<evidence type="ECO:0000256" key="4">
    <source>
        <dbReference type="ARBA" id="ARBA00022771"/>
    </source>
</evidence>
<evidence type="ECO:0000256" key="9">
    <source>
        <dbReference type="PROSITE-ProRule" id="PRU00228"/>
    </source>
</evidence>
<dbReference type="SMART" id="SM00291">
    <property type="entry name" value="ZnF_ZZ"/>
    <property type="match status" value="3"/>
</dbReference>
<feature type="region of interest" description="Disordered" evidence="11">
    <location>
        <begin position="1"/>
        <end position="27"/>
    </location>
</feature>
<dbReference type="AlphaFoldDB" id="G4TER6"/>
<evidence type="ECO:0008006" key="16">
    <source>
        <dbReference type="Google" id="ProtNLM"/>
    </source>
</evidence>
<evidence type="ECO:0000256" key="11">
    <source>
        <dbReference type="SAM" id="MobiDB-lite"/>
    </source>
</evidence>
<evidence type="ECO:0000256" key="5">
    <source>
        <dbReference type="ARBA" id="ARBA00022801"/>
    </source>
</evidence>
<dbReference type="SUPFAM" id="SSF57850">
    <property type="entry name" value="RING/U-box"/>
    <property type="match status" value="3"/>
</dbReference>
<evidence type="ECO:0000313" key="14">
    <source>
        <dbReference type="EMBL" id="CCA69805.1"/>
    </source>
</evidence>
<feature type="active site" evidence="8 10">
    <location>
        <position position="284"/>
    </location>
</feature>
<feature type="region of interest" description="Disordered" evidence="11">
    <location>
        <begin position="531"/>
        <end position="574"/>
    </location>
</feature>
<feature type="compositionally biased region" description="Acidic residues" evidence="11">
    <location>
        <begin position="540"/>
        <end position="563"/>
    </location>
</feature>
<feature type="active site" evidence="8 10">
    <location>
        <position position="101"/>
    </location>
</feature>
<dbReference type="InParanoid" id="G4TER6"/>
<dbReference type="PROSITE" id="PS01357">
    <property type="entry name" value="ZF_ZZ_1"/>
    <property type="match status" value="2"/>
</dbReference>
<evidence type="ECO:0000256" key="1">
    <source>
        <dbReference type="ARBA" id="ARBA00007623"/>
    </source>
</evidence>
<dbReference type="PROSITE" id="PS50203">
    <property type="entry name" value="CALPAIN_CAT"/>
    <property type="match status" value="1"/>
</dbReference>
<dbReference type="Pfam" id="PF00569">
    <property type="entry name" value="ZZ"/>
    <property type="match status" value="2"/>
</dbReference>